<evidence type="ECO:0000256" key="3">
    <source>
        <dbReference type="ARBA" id="ARBA00022989"/>
    </source>
</evidence>
<evidence type="ECO:0000256" key="4">
    <source>
        <dbReference type="ARBA" id="ARBA00023136"/>
    </source>
</evidence>
<feature type="transmembrane region" description="Helical" evidence="5">
    <location>
        <begin position="421"/>
        <end position="438"/>
    </location>
</feature>
<feature type="transmembrane region" description="Helical" evidence="5">
    <location>
        <begin position="201"/>
        <end position="220"/>
    </location>
</feature>
<evidence type="ECO:0000256" key="2">
    <source>
        <dbReference type="ARBA" id="ARBA00022692"/>
    </source>
</evidence>
<feature type="transmembrane region" description="Helical" evidence="5">
    <location>
        <begin position="286"/>
        <end position="307"/>
    </location>
</feature>
<feature type="transmembrane region" description="Helical" evidence="5">
    <location>
        <begin position="158"/>
        <end position="181"/>
    </location>
</feature>
<dbReference type="PANTHER" id="PTHR11785">
    <property type="entry name" value="AMINO ACID TRANSPORTER"/>
    <property type="match status" value="1"/>
</dbReference>
<dbReference type="PIRSF" id="PIRSF006060">
    <property type="entry name" value="AA_transporter"/>
    <property type="match status" value="1"/>
</dbReference>
<dbReference type="RefSeq" id="WP_074652178.1">
    <property type="nucleotide sequence ID" value="NZ_FNSD01000001.1"/>
</dbReference>
<feature type="transmembrane region" description="Helical" evidence="5">
    <location>
        <begin position="336"/>
        <end position="356"/>
    </location>
</feature>
<feature type="transmembrane region" description="Helical" evidence="5">
    <location>
        <begin position="97"/>
        <end position="121"/>
    </location>
</feature>
<evidence type="ECO:0000313" key="6">
    <source>
        <dbReference type="EMBL" id="SEB43234.1"/>
    </source>
</evidence>
<keyword evidence="2 5" id="KW-0812">Transmembrane</keyword>
<gene>
    <name evidence="6" type="ORF">SAMN05443244_0480</name>
</gene>
<organism evidence="6 7">
    <name type="scientific">Terriglobus roseus</name>
    <dbReference type="NCBI Taxonomy" id="392734"/>
    <lineage>
        <taxon>Bacteria</taxon>
        <taxon>Pseudomonadati</taxon>
        <taxon>Acidobacteriota</taxon>
        <taxon>Terriglobia</taxon>
        <taxon>Terriglobales</taxon>
        <taxon>Acidobacteriaceae</taxon>
        <taxon>Terriglobus</taxon>
    </lineage>
</organism>
<dbReference type="GO" id="GO:0016020">
    <property type="term" value="C:membrane"/>
    <property type="evidence" value="ECO:0007669"/>
    <property type="project" value="UniProtKB-SubCell"/>
</dbReference>
<dbReference type="InterPro" id="IPR002293">
    <property type="entry name" value="AA/rel_permease1"/>
</dbReference>
<dbReference type="OrthoDB" id="3181223at2"/>
<feature type="transmembrane region" description="Helical" evidence="5">
    <location>
        <begin position="394"/>
        <end position="415"/>
    </location>
</feature>
<evidence type="ECO:0000256" key="1">
    <source>
        <dbReference type="ARBA" id="ARBA00004141"/>
    </source>
</evidence>
<dbReference type="InterPro" id="IPR050598">
    <property type="entry name" value="AminoAcid_Transporter"/>
</dbReference>
<keyword evidence="3 5" id="KW-1133">Transmembrane helix</keyword>
<dbReference type="PANTHER" id="PTHR11785:SF512">
    <property type="entry name" value="SOBREMESA, ISOFORM B"/>
    <property type="match status" value="1"/>
</dbReference>
<evidence type="ECO:0000313" key="7">
    <source>
        <dbReference type="Proteomes" id="UP000182409"/>
    </source>
</evidence>
<feature type="transmembrane region" description="Helical" evidence="5">
    <location>
        <begin position="241"/>
        <end position="266"/>
    </location>
</feature>
<feature type="transmembrane region" description="Helical" evidence="5">
    <location>
        <begin position="362"/>
        <end position="382"/>
    </location>
</feature>
<protein>
    <submittedName>
        <fullName evidence="6">Amino acid/polyamine/organocation transporter, APC superfamily</fullName>
    </submittedName>
</protein>
<feature type="transmembrane region" description="Helical" evidence="5">
    <location>
        <begin position="21"/>
        <end position="44"/>
    </location>
</feature>
<evidence type="ECO:0000256" key="5">
    <source>
        <dbReference type="SAM" id="Phobius"/>
    </source>
</evidence>
<reference evidence="6 7" key="1">
    <citation type="submission" date="2016-10" db="EMBL/GenBank/DDBJ databases">
        <authorList>
            <person name="de Groot N.N."/>
        </authorList>
    </citation>
    <scope>NUCLEOTIDE SEQUENCE [LARGE SCALE GENOMIC DNA]</scope>
    <source>
        <strain evidence="6 7">AB35.6</strain>
    </source>
</reference>
<feature type="transmembrane region" description="Helical" evidence="5">
    <location>
        <begin position="133"/>
        <end position="151"/>
    </location>
</feature>
<dbReference type="Gene3D" id="1.20.1740.10">
    <property type="entry name" value="Amino acid/polyamine transporter I"/>
    <property type="match status" value="1"/>
</dbReference>
<dbReference type="Pfam" id="PF13520">
    <property type="entry name" value="AA_permease_2"/>
    <property type="match status" value="1"/>
</dbReference>
<feature type="transmembrane region" description="Helical" evidence="5">
    <location>
        <begin position="50"/>
        <end position="68"/>
    </location>
</feature>
<dbReference type="AlphaFoldDB" id="A0A1H4JA96"/>
<accession>A0A1H4JA96</accession>
<comment type="subcellular location">
    <subcellularLocation>
        <location evidence="1">Membrane</location>
        <topology evidence="1">Multi-pass membrane protein</topology>
    </subcellularLocation>
</comment>
<sequence>MTQTAAPSEQLERSLKLPGAIAANVLNMVGVGPFLTIPLALAAMGGPQAMLGWVLGALLALCDGMVWAELGSRFPRSGGPYHYLLQAFGPHSYGRMIAFLFLWQSLLIGPISIASGAVGFAEYAGVLHPMTSLQAKLLAMALCLVNMAVLYRPIRSVAAMSVVVMSAVLATCVWIVVSGALHFNASIAFSFPEGAFHLNRAFWTGLGSATLIATYDYGGYNNVCLLGGEIQSPRRNIPRAVLVSIVAIAMLYLAMNLSIIGTLPWQSAQHSSAVVADFMRAIHGTWAARTVTVLILLASWGSAYAILLGYSRVPYTAAVDGTFPHFFAKVHARGHFPTTSLIFMGVASAILCSVSLAELIAALIVVQTLLQFMAQCVAVILLRRNKRGESEESFRMPLYPLPVVVALAGWAYIVTTGQPRHIAIAIALGAAGVAAFLLRARSQQEWPFQTS</sequence>
<name>A0A1H4JA96_9BACT</name>
<proteinExistence type="predicted"/>
<dbReference type="Proteomes" id="UP000182409">
    <property type="component" value="Unassembled WGS sequence"/>
</dbReference>
<keyword evidence="4 5" id="KW-0472">Membrane</keyword>
<dbReference type="EMBL" id="FNSD01000001">
    <property type="protein sequence ID" value="SEB43234.1"/>
    <property type="molecule type" value="Genomic_DNA"/>
</dbReference>
<dbReference type="GO" id="GO:0015179">
    <property type="term" value="F:L-amino acid transmembrane transporter activity"/>
    <property type="evidence" value="ECO:0007669"/>
    <property type="project" value="TreeGrafter"/>
</dbReference>